<evidence type="ECO:0000313" key="3">
    <source>
        <dbReference type="Proteomes" id="UP000299102"/>
    </source>
</evidence>
<evidence type="ECO:0000256" key="1">
    <source>
        <dbReference type="SAM" id="MobiDB-lite"/>
    </source>
</evidence>
<sequence length="399" mass="45273">MHRNRLVVQRNLCERTPTRLKASAAKRLEVTGAQPLELRQNGYERGLPLHLSESGMEEGVSWCGRKHKKATSRPSRLDPELTSRFETSRPLLVKESIVKKEEAELYVFLCRAAFDFPTATQYAQVWQHYSGMPGIQEDSKKVRVPSQCTHEYCQTRCLLAVFDRSGRARDTTLESGRSSMIGLGRQRRRSRRASALRPALGKTYTTSGLFSAAIYGLARNLDNRRVLSVRYYNLRLIVRDIVKVLRLTSSILSLFKQRRSSVRVCGEDSCGEEDMLKVELFNVSNIVPSQKFISVTNRTRYARARRRGQDLNNSARRRVPETKAGGSAESPDKSPITDGPSAIFHWPRPFAPTLNVNKLAVRHTGRARAPDGAARARRRPRALVLGRFRAHEVFDLKLQ</sequence>
<evidence type="ECO:0000313" key="2">
    <source>
        <dbReference type="EMBL" id="GBP57956.1"/>
    </source>
</evidence>
<organism evidence="2 3">
    <name type="scientific">Eumeta variegata</name>
    <name type="common">Bagworm moth</name>
    <name type="synonym">Eumeta japonica</name>
    <dbReference type="NCBI Taxonomy" id="151549"/>
    <lineage>
        <taxon>Eukaryota</taxon>
        <taxon>Metazoa</taxon>
        <taxon>Ecdysozoa</taxon>
        <taxon>Arthropoda</taxon>
        <taxon>Hexapoda</taxon>
        <taxon>Insecta</taxon>
        <taxon>Pterygota</taxon>
        <taxon>Neoptera</taxon>
        <taxon>Endopterygota</taxon>
        <taxon>Lepidoptera</taxon>
        <taxon>Glossata</taxon>
        <taxon>Ditrysia</taxon>
        <taxon>Tineoidea</taxon>
        <taxon>Psychidae</taxon>
        <taxon>Oiketicinae</taxon>
        <taxon>Eumeta</taxon>
    </lineage>
</organism>
<dbReference type="AlphaFoldDB" id="A0A4C1X2K7"/>
<gene>
    <name evidence="2" type="ORF">EVAR_82593_1</name>
</gene>
<comment type="caution">
    <text evidence="2">The sequence shown here is derived from an EMBL/GenBank/DDBJ whole genome shotgun (WGS) entry which is preliminary data.</text>
</comment>
<protein>
    <submittedName>
        <fullName evidence="2">Uncharacterized protein</fullName>
    </submittedName>
</protein>
<name>A0A4C1X2K7_EUMVA</name>
<reference evidence="2 3" key="1">
    <citation type="journal article" date="2019" name="Commun. Biol.">
        <title>The bagworm genome reveals a unique fibroin gene that provides high tensile strength.</title>
        <authorList>
            <person name="Kono N."/>
            <person name="Nakamura H."/>
            <person name="Ohtoshi R."/>
            <person name="Tomita M."/>
            <person name="Numata K."/>
            <person name="Arakawa K."/>
        </authorList>
    </citation>
    <scope>NUCLEOTIDE SEQUENCE [LARGE SCALE GENOMIC DNA]</scope>
</reference>
<dbReference type="EMBL" id="BGZK01000724">
    <property type="protein sequence ID" value="GBP57956.1"/>
    <property type="molecule type" value="Genomic_DNA"/>
</dbReference>
<keyword evidence="3" id="KW-1185">Reference proteome</keyword>
<dbReference type="Proteomes" id="UP000299102">
    <property type="component" value="Unassembled WGS sequence"/>
</dbReference>
<accession>A0A4C1X2K7</accession>
<feature type="region of interest" description="Disordered" evidence="1">
    <location>
        <begin position="303"/>
        <end position="339"/>
    </location>
</feature>
<proteinExistence type="predicted"/>